<dbReference type="EMBL" id="FNIG01000008">
    <property type="protein sequence ID" value="SDN75155.1"/>
    <property type="molecule type" value="Genomic_DNA"/>
</dbReference>
<name>A0A1H0DYG0_9BACI</name>
<dbReference type="RefSeq" id="WP_261753346.1">
    <property type="nucleotide sequence ID" value="NZ_BJVZ01000005.1"/>
</dbReference>
<dbReference type="AlphaFoldDB" id="A0A1H0DYG0"/>
<accession>A0A1H0DYG0</accession>
<evidence type="ECO:0000313" key="3">
    <source>
        <dbReference type="Proteomes" id="UP000199334"/>
    </source>
</evidence>
<sequence length="43" mass="4975">MTEQKSLTPLKTLLFAFHVTNALIIFLPVYLNDKLNYTQVDGY</sequence>
<feature type="transmembrane region" description="Helical" evidence="1">
    <location>
        <begin position="12"/>
        <end position="31"/>
    </location>
</feature>
<evidence type="ECO:0000313" key="2">
    <source>
        <dbReference type="EMBL" id="SDN75155.1"/>
    </source>
</evidence>
<keyword evidence="1" id="KW-0812">Transmembrane</keyword>
<reference evidence="2 3" key="1">
    <citation type="submission" date="2016-10" db="EMBL/GenBank/DDBJ databases">
        <authorList>
            <person name="de Groot N.N."/>
        </authorList>
    </citation>
    <scope>NUCLEOTIDE SEQUENCE [LARGE SCALE GENOMIC DNA]</scope>
    <source>
        <strain evidence="2 3">CGMCC 1.3442</strain>
    </source>
</reference>
<keyword evidence="1" id="KW-0472">Membrane</keyword>
<dbReference type="STRING" id="237069.SAMN05216498_2993"/>
<proteinExistence type="predicted"/>
<keyword evidence="1" id="KW-1133">Transmembrane helix</keyword>
<organism evidence="2 3">
    <name type="scientific">Tenuibacillus multivorans</name>
    <dbReference type="NCBI Taxonomy" id="237069"/>
    <lineage>
        <taxon>Bacteria</taxon>
        <taxon>Bacillati</taxon>
        <taxon>Bacillota</taxon>
        <taxon>Bacilli</taxon>
        <taxon>Bacillales</taxon>
        <taxon>Bacillaceae</taxon>
        <taxon>Tenuibacillus</taxon>
    </lineage>
</organism>
<evidence type="ECO:0000256" key="1">
    <source>
        <dbReference type="SAM" id="Phobius"/>
    </source>
</evidence>
<protein>
    <submittedName>
        <fullName evidence="2">MFS transporter, PPP family, 3-phenylpropionic acid transporter</fullName>
    </submittedName>
</protein>
<keyword evidence="3" id="KW-1185">Reference proteome</keyword>
<dbReference type="Proteomes" id="UP000199334">
    <property type="component" value="Unassembled WGS sequence"/>
</dbReference>
<gene>
    <name evidence="2" type="ORF">SAMN05216498_2993</name>
</gene>